<dbReference type="Proteomes" id="UP001152484">
    <property type="component" value="Unassembled WGS sequence"/>
</dbReference>
<dbReference type="PANTHER" id="PTHR13847">
    <property type="entry name" value="SARCOSINE DEHYDROGENASE-RELATED"/>
    <property type="match status" value="1"/>
</dbReference>
<reference evidence="2" key="1">
    <citation type="submission" date="2022-07" db="EMBL/GenBank/DDBJ databases">
        <authorList>
            <person name="Macas J."/>
            <person name="Novak P."/>
            <person name="Neumann P."/>
        </authorList>
    </citation>
    <scope>NUCLEOTIDE SEQUENCE</scope>
</reference>
<dbReference type="InterPro" id="IPR036188">
    <property type="entry name" value="FAD/NAD-bd_sf"/>
</dbReference>
<evidence type="ECO:0000313" key="2">
    <source>
        <dbReference type="EMBL" id="CAH9086783.1"/>
    </source>
</evidence>
<keyword evidence="3" id="KW-1185">Reference proteome</keyword>
<dbReference type="EMBL" id="CAMAPE010000019">
    <property type="protein sequence ID" value="CAH9086783.1"/>
    <property type="molecule type" value="Genomic_DNA"/>
</dbReference>
<proteinExistence type="predicted"/>
<comment type="caution">
    <text evidence="2">The sequence shown here is derived from an EMBL/GenBank/DDBJ whole genome shotgun (WGS) entry which is preliminary data.</text>
</comment>
<name>A0A9P0Z4J5_CUSEU</name>
<accession>A0A9P0Z4J5</accession>
<gene>
    <name evidence="2" type="ORF">CEURO_LOCUS9775</name>
</gene>
<dbReference type="PANTHER" id="PTHR13847:SF261">
    <property type="entry name" value="FAD-DEPENDENT OXIDOREDUCTASE FAMILY PROTEIN"/>
    <property type="match status" value="1"/>
</dbReference>
<dbReference type="SUPFAM" id="SSF51971">
    <property type="entry name" value="Nucleotide-binding domain"/>
    <property type="match status" value="1"/>
</dbReference>
<dbReference type="GO" id="GO:0005737">
    <property type="term" value="C:cytoplasm"/>
    <property type="evidence" value="ECO:0007669"/>
    <property type="project" value="TreeGrafter"/>
</dbReference>
<feature type="domain" description="FAD dependent oxidoreductase" evidence="1">
    <location>
        <begin position="60"/>
        <end position="172"/>
    </location>
</feature>
<dbReference type="InterPro" id="IPR006076">
    <property type="entry name" value="FAD-dep_OxRdtase"/>
</dbReference>
<dbReference type="OrthoDB" id="547145at2759"/>
<sequence>MALLSQYSATVSLKVKPKSPLVSLLGSSVQIKKSISLITVPSSLFPARCYSALSERPIRYAVLGAGYAGLSVVWHLLQDSPKESHLFIDIYDEVGIGGGASGVSGGLLHPYSPKVKLLWRGEECWKESLNLLRIAEDAKVSKSLCFKEQEDHGQMGNDFMVRRSGILRPAHSVKNMGIMID</sequence>
<evidence type="ECO:0000259" key="1">
    <source>
        <dbReference type="Pfam" id="PF01266"/>
    </source>
</evidence>
<evidence type="ECO:0000313" key="3">
    <source>
        <dbReference type="Proteomes" id="UP001152484"/>
    </source>
</evidence>
<dbReference type="Gene3D" id="3.50.50.60">
    <property type="entry name" value="FAD/NAD(P)-binding domain"/>
    <property type="match status" value="1"/>
</dbReference>
<dbReference type="Gene3D" id="3.30.9.10">
    <property type="entry name" value="D-Amino Acid Oxidase, subunit A, domain 2"/>
    <property type="match status" value="1"/>
</dbReference>
<protein>
    <recommendedName>
        <fullName evidence="1">FAD dependent oxidoreductase domain-containing protein</fullName>
    </recommendedName>
</protein>
<organism evidence="2 3">
    <name type="scientific">Cuscuta europaea</name>
    <name type="common">European dodder</name>
    <dbReference type="NCBI Taxonomy" id="41803"/>
    <lineage>
        <taxon>Eukaryota</taxon>
        <taxon>Viridiplantae</taxon>
        <taxon>Streptophyta</taxon>
        <taxon>Embryophyta</taxon>
        <taxon>Tracheophyta</taxon>
        <taxon>Spermatophyta</taxon>
        <taxon>Magnoliopsida</taxon>
        <taxon>eudicotyledons</taxon>
        <taxon>Gunneridae</taxon>
        <taxon>Pentapetalae</taxon>
        <taxon>asterids</taxon>
        <taxon>lamiids</taxon>
        <taxon>Solanales</taxon>
        <taxon>Convolvulaceae</taxon>
        <taxon>Cuscuteae</taxon>
        <taxon>Cuscuta</taxon>
        <taxon>Cuscuta subgen. Cuscuta</taxon>
    </lineage>
</organism>
<dbReference type="AlphaFoldDB" id="A0A9P0Z4J5"/>
<dbReference type="Pfam" id="PF01266">
    <property type="entry name" value="DAO"/>
    <property type="match status" value="1"/>
</dbReference>